<accession>A0AAN8EYM5</accession>
<keyword evidence="2" id="KW-1185">Reference proteome</keyword>
<dbReference type="EMBL" id="WIXE01025905">
    <property type="protein sequence ID" value="KAK5964377.1"/>
    <property type="molecule type" value="Genomic_DNA"/>
</dbReference>
<dbReference type="AlphaFoldDB" id="A0AAN8EYM5"/>
<feature type="non-terminal residue" evidence="1">
    <location>
        <position position="272"/>
    </location>
</feature>
<dbReference type="Pfam" id="PF00560">
    <property type="entry name" value="LRR_1"/>
    <property type="match status" value="1"/>
</dbReference>
<sequence>MFRPDKVVSFPRTATVASAEERFRSELAGSQVKSFDIRLSDGREADSDIPLLSLGEPLAIVCRLHKSTTETLYKNGTGGRHGRGDVLKYITKFDASGILDLSSAASGDVGLIVDVLKAVGSLSLHSVDLSHNEFTSGFAISHSLLSRCLQLSELRISDLEVGIGVEAFLTAICELPNLQVLDISFNSFIRGSTVESILSSCENLTSLRIDGCDLSGISFVSTWLPNLRELSMVGCCVTDFDSFVEWMSMGCIRRLDLSGTDIALCHVRTLVE</sequence>
<dbReference type="Proteomes" id="UP001331761">
    <property type="component" value="Unassembled WGS sequence"/>
</dbReference>
<dbReference type="Gene3D" id="3.80.10.10">
    <property type="entry name" value="Ribonuclease Inhibitor"/>
    <property type="match status" value="1"/>
</dbReference>
<comment type="caution">
    <text evidence="1">The sequence shown here is derived from an EMBL/GenBank/DDBJ whole genome shotgun (WGS) entry which is preliminary data.</text>
</comment>
<protein>
    <submittedName>
        <fullName evidence="1">Leucine Rich repeat-containing domain protein</fullName>
    </submittedName>
</protein>
<evidence type="ECO:0000313" key="1">
    <source>
        <dbReference type="EMBL" id="KAK5964377.1"/>
    </source>
</evidence>
<dbReference type="InterPro" id="IPR001611">
    <property type="entry name" value="Leu-rich_rpt"/>
</dbReference>
<dbReference type="InterPro" id="IPR032675">
    <property type="entry name" value="LRR_dom_sf"/>
</dbReference>
<organism evidence="1 2">
    <name type="scientific">Trichostrongylus colubriformis</name>
    <name type="common">Black scour worm</name>
    <dbReference type="NCBI Taxonomy" id="6319"/>
    <lineage>
        <taxon>Eukaryota</taxon>
        <taxon>Metazoa</taxon>
        <taxon>Ecdysozoa</taxon>
        <taxon>Nematoda</taxon>
        <taxon>Chromadorea</taxon>
        <taxon>Rhabditida</taxon>
        <taxon>Rhabditina</taxon>
        <taxon>Rhabditomorpha</taxon>
        <taxon>Strongyloidea</taxon>
        <taxon>Trichostrongylidae</taxon>
        <taxon>Trichostrongylus</taxon>
    </lineage>
</organism>
<name>A0AAN8EYM5_TRICO</name>
<proteinExistence type="predicted"/>
<dbReference type="SUPFAM" id="SSF52047">
    <property type="entry name" value="RNI-like"/>
    <property type="match status" value="1"/>
</dbReference>
<reference evidence="1 2" key="1">
    <citation type="submission" date="2019-10" db="EMBL/GenBank/DDBJ databases">
        <title>Assembly and Annotation for the nematode Trichostrongylus colubriformis.</title>
        <authorList>
            <person name="Martin J."/>
        </authorList>
    </citation>
    <scope>NUCLEOTIDE SEQUENCE [LARGE SCALE GENOMIC DNA]</scope>
    <source>
        <strain evidence="1">G859</strain>
        <tissue evidence="1">Whole worm</tissue>
    </source>
</reference>
<gene>
    <name evidence="1" type="ORF">GCK32_013451</name>
</gene>
<evidence type="ECO:0000313" key="2">
    <source>
        <dbReference type="Proteomes" id="UP001331761"/>
    </source>
</evidence>